<dbReference type="OrthoDB" id="2421937at2759"/>
<proteinExistence type="predicted"/>
<reference evidence="1 2" key="1">
    <citation type="submission" date="2018-08" db="EMBL/GenBank/DDBJ databases">
        <title>Genome and evolution of the arbuscular mycorrhizal fungus Diversispora epigaea (formerly Glomus versiforme) and its bacterial endosymbionts.</title>
        <authorList>
            <person name="Sun X."/>
            <person name="Fei Z."/>
            <person name="Harrison M."/>
        </authorList>
    </citation>
    <scope>NUCLEOTIDE SEQUENCE [LARGE SCALE GENOMIC DNA]</scope>
    <source>
        <strain evidence="1 2">IT104</strain>
    </source>
</reference>
<accession>A0A397IZS7</accession>
<dbReference type="EMBL" id="PQFF01000141">
    <property type="protein sequence ID" value="RHZ79286.1"/>
    <property type="molecule type" value="Genomic_DNA"/>
</dbReference>
<organism evidence="1 2">
    <name type="scientific">Diversispora epigaea</name>
    <dbReference type="NCBI Taxonomy" id="1348612"/>
    <lineage>
        <taxon>Eukaryota</taxon>
        <taxon>Fungi</taxon>
        <taxon>Fungi incertae sedis</taxon>
        <taxon>Mucoromycota</taxon>
        <taxon>Glomeromycotina</taxon>
        <taxon>Glomeromycetes</taxon>
        <taxon>Diversisporales</taxon>
        <taxon>Diversisporaceae</taxon>
        <taxon>Diversispora</taxon>
    </lineage>
</organism>
<sequence length="142" mass="16924">MAGFDIKIILDNKQRQFLNHLIYVLVMMKYVVSYNGKYSGNINHNEVFDNERLFDNLSIIKWNETPLQWSLRVRVSLQDLLNSKKYSFYHRYCLYMSYGKVCDPPVTRSLKGQSGEYLLPFVRSEDFLDVSSSWYIFFLLSF</sequence>
<evidence type="ECO:0000313" key="2">
    <source>
        <dbReference type="Proteomes" id="UP000266861"/>
    </source>
</evidence>
<gene>
    <name evidence="1" type="ORF">Glove_150g90</name>
</gene>
<dbReference type="AlphaFoldDB" id="A0A397IZS7"/>
<protein>
    <submittedName>
        <fullName evidence="1">Uncharacterized protein</fullName>
    </submittedName>
</protein>
<keyword evidence="2" id="KW-1185">Reference proteome</keyword>
<comment type="caution">
    <text evidence="1">The sequence shown here is derived from an EMBL/GenBank/DDBJ whole genome shotgun (WGS) entry which is preliminary data.</text>
</comment>
<name>A0A397IZS7_9GLOM</name>
<dbReference type="Proteomes" id="UP000266861">
    <property type="component" value="Unassembled WGS sequence"/>
</dbReference>
<evidence type="ECO:0000313" key="1">
    <source>
        <dbReference type="EMBL" id="RHZ79286.1"/>
    </source>
</evidence>